<keyword evidence="2" id="KW-0813">Transport</keyword>
<keyword evidence="5 6" id="KW-0472">Membrane</keyword>
<dbReference type="VEuPathDB" id="FungiDB:NCU00195"/>
<dbReference type="HOGENOM" id="CLU_001265_0_1_1"/>
<reference evidence="8 9" key="1">
    <citation type="journal article" date="2003" name="Nature">
        <title>The genome sequence of the filamentous fungus Neurospora crassa.</title>
        <authorList>
            <person name="Galagan J.E."/>
            <person name="Calvo S.E."/>
            <person name="Borkovich K.A."/>
            <person name="Selker E.U."/>
            <person name="Read N.D."/>
            <person name="Jaffe D."/>
            <person name="FitzHugh W."/>
            <person name="Ma L.J."/>
            <person name="Smirnov S."/>
            <person name="Purcell S."/>
            <person name="Rehman B."/>
            <person name="Elkins T."/>
            <person name="Engels R."/>
            <person name="Wang S."/>
            <person name="Nielsen C.B."/>
            <person name="Butler J."/>
            <person name="Endrizzi M."/>
            <person name="Qui D."/>
            <person name="Ianakiev P."/>
            <person name="Bell-Pedersen D."/>
            <person name="Nelson M.A."/>
            <person name="Werner-Washburne M."/>
            <person name="Selitrennikoff C.P."/>
            <person name="Kinsey J.A."/>
            <person name="Braun E.L."/>
            <person name="Zelter A."/>
            <person name="Schulte U."/>
            <person name="Kothe G.O."/>
            <person name="Jedd G."/>
            <person name="Mewes W."/>
            <person name="Staben C."/>
            <person name="Marcotte E."/>
            <person name="Greenberg D."/>
            <person name="Roy A."/>
            <person name="Foley K."/>
            <person name="Naylor J."/>
            <person name="Stange-Thomann N."/>
            <person name="Barrett R."/>
            <person name="Gnerre S."/>
            <person name="Kamal M."/>
            <person name="Kamvysselis M."/>
            <person name="Mauceli E."/>
            <person name="Bielke C."/>
            <person name="Rudd S."/>
            <person name="Frishman D."/>
            <person name="Krystofova S."/>
            <person name="Rasmussen C."/>
            <person name="Metzenberg R.L."/>
            <person name="Perkins D.D."/>
            <person name="Kroken S."/>
            <person name="Cogoni C."/>
            <person name="Macino G."/>
            <person name="Catcheside D."/>
            <person name="Li W."/>
            <person name="Pratt R.J."/>
            <person name="Osmani S.A."/>
            <person name="DeSouza C.P."/>
            <person name="Glass L."/>
            <person name="Orbach M.J."/>
            <person name="Berglund J.A."/>
            <person name="Voelker R."/>
            <person name="Yarden O."/>
            <person name="Plamann M."/>
            <person name="Seiler S."/>
            <person name="Dunlap J."/>
            <person name="Radford A."/>
            <person name="Aramayo R."/>
            <person name="Natvig D.O."/>
            <person name="Alex L.A."/>
            <person name="Mannhaupt G."/>
            <person name="Ebbole D.J."/>
            <person name="Freitag M."/>
            <person name="Paulsen I."/>
            <person name="Sachs M.S."/>
            <person name="Lander E.S."/>
            <person name="Nusbaum C."/>
            <person name="Birren B."/>
        </authorList>
    </citation>
    <scope>NUCLEOTIDE SEQUENCE [LARGE SCALE GENOMIC DNA]</scope>
    <source>
        <strain evidence="9">ATCC 24698 / 74-OR23-1A / CBS 708.71 / DSM 1257 / FGSC 987</strain>
    </source>
</reference>
<dbReference type="GeneID" id="3872558"/>
<evidence type="ECO:0000313" key="8">
    <source>
        <dbReference type="EMBL" id="EAA27182.3"/>
    </source>
</evidence>
<feature type="transmembrane region" description="Helical" evidence="6">
    <location>
        <begin position="48"/>
        <end position="66"/>
    </location>
</feature>
<dbReference type="SUPFAM" id="SSF103473">
    <property type="entry name" value="MFS general substrate transporter"/>
    <property type="match status" value="1"/>
</dbReference>
<dbReference type="Proteomes" id="UP000001805">
    <property type="component" value="Chromosome 3, Linkage Group III"/>
</dbReference>
<evidence type="ECO:0000256" key="6">
    <source>
        <dbReference type="SAM" id="Phobius"/>
    </source>
</evidence>
<dbReference type="PANTHER" id="PTHR43791:SF46">
    <property type="entry name" value="MAJOR FACILITATOR SUPERFAMILY (MFS) PROFILE DOMAIN-CONTAINING PROTEIN-RELATED"/>
    <property type="match status" value="1"/>
</dbReference>
<dbReference type="GO" id="GO:0022857">
    <property type="term" value="F:transmembrane transporter activity"/>
    <property type="evidence" value="ECO:0000318"/>
    <property type="project" value="GO_Central"/>
</dbReference>
<feature type="domain" description="Major facilitator superfamily (MFS) profile" evidence="7">
    <location>
        <begin position="139"/>
        <end position="557"/>
    </location>
</feature>
<dbReference type="InterPro" id="IPR020846">
    <property type="entry name" value="MFS_dom"/>
</dbReference>
<dbReference type="OrthoDB" id="2985014at2759"/>
<feature type="transmembrane region" description="Helical" evidence="6">
    <location>
        <begin position="433"/>
        <end position="453"/>
    </location>
</feature>
<feature type="transmembrane region" description="Helical" evidence="6">
    <location>
        <begin position="177"/>
        <end position="198"/>
    </location>
</feature>
<dbReference type="RefSeq" id="XP_956418.3">
    <property type="nucleotide sequence ID" value="XM_951325.3"/>
</dbReference>
<feature type="transmembrane region" description="Helical" evidence="6">
    <location>
        <begin position="205"/>
        <end position="223"/>
    </location>
</feature>
<keyword evidence="9" id="KW-1185">Reference proteome</keyword>
<evidence type="ECO:0000313" key="9">
    <source>
        <dbReference type="Proteomes" id="UP000001805"/>
    </source>
</evidence>
<keyword evidence="4 6" id="KW-1133">Transmembrane helix</keyword>
<gene>
    <name evidence="8" type="ORF">NCU00195</name>
</gene>
<accession>Q7RX92</accession>
<evidence type="ECO:0000259" key="7">
    <source>
        <dbReference type="PROSITE" id="PS50850"/>
    </source>
</evidence>
<proteinExistence type="predicted"/>
<feature type="transmembrane region" description="Helical" evidence="6">
    <location>
        <begin position="465"/>
        <end position="486"/>
    </location>
</feature>
<feature type="transmembrane region" description="Helical" evidence="6">
    <location>
        <begin position="267"/>
        <end position="286"/>
    </location>
</feature>
<evidence type="ECO:0000256" key="5">
    <source>
        <dbReference type="ARBA" id="ARBA00023136"/>
    </source>
</evidence>
<evidence type="ECO:0000256" key="2">
    <source>
        <dbReference type="ARBA" id="ARBA00022448"/>
    </source>
</evidence>
<dbReference type="FunFam" id="1.20.1250.20:FF:000034">
    <property type="entry name" value="MFS general substrate transporter"/>
    <property type="match status" value="1"/>
</dbReference>
<dbReference type="PROSITE" id="PS50850">
    <property type="entry name" value="MFS"/>
    <property type="match status" value="1"/>
</dbReference>
<feature type="transmembrane region" description="Helical" evidence="6">
    <location>
        <begin position="409"/>
        <end position="426"/>
    </location>
</feature>
<dbReference type="GO" id="GO:0005886">
    <property type="term" value="C:plasma membrane"/>
    <property type="evidence" value="ECO:0000318"/>
    <property type="project" value="GO_Central"/>
</dbReference>
<dbReference type="InParanoid" id="Q7RX92"/>
<dbReference type="PANTHER" id="PTHR43791">
    <property type="entry name" value="PERMEASE-RELATED"/>
    <property type="match status" value="1"/>
</dbReference>
<dbReference type="AlphaFoldDB" id="Q7RX92"/>
<dbReference type="KEGG" id="ncr:NCU00195"/>
<dbReference type="Pfam" id="PF07690">
    <property type="entry name" value="MFS_1"/>
    <property type="match status" value="1"/>
</dbReference>
<feature type="transmembrane region" description="Helical" evidence="6">
    <location>
        <begin position="369"/>
        <end position="389"/>
    </location>
</feature>
<dbReference type="EMBL" id="CM002238">
    <property type="protein sequence ID" value="EAA27182.3"/>
    <property type="molecule type" value="Genomic_DNA"/>
</dbReference>
<organism evidence="8 9">
    <name type="scientific">Neurospora crassa (strain ATCC 24698 / 74-OR23-1A / CBS 708.71 / DSM 1257 / FGSC 987)</name>
    <dbReference type="NCBI Taxonomy" id="367110"/>
    <lineage>
        <taxon>Eukaryota</taxon>
        <taxon>Fungi</taxon>
        <taxon>Dikarya</taxon>
        <taxon>Ascomycota</taxon>
        <taxon>Pezizomycotina</taxon>
        <taxon>Sordariomycetes</taxon>
        <taxon>Sordariomycetidae</taxon>
        <taxon>Sordariales</taxon>
        <taxon>Sordariaceae</taxon>
        <taxon>Neurospora</taxon>
    </lineage>
</organism>
<evidence type="ECO:0000256" key="4">
    <source>
        <dbReference type="ARBA" id="ARBA00022989"/>
    </source>
</evidence>
<comment type="subcellular location">
    <subcellularLocation>
        <location evidence="1">Membrane</location>
        <topology evidence="1">Multi-pass membrane protein</topology>
    </subcellularLocation>
</comment>
<dbReference type="Gene3D" id="1.20.1250.20">
    <property type="entry name" value="MFS general substrate transporter like domains"/>
    <property type="match status" value="2"/>
</dbReference>
<evidence type="ECO:0000256" key="3">
    <source>
        <dbReference type="ARBA" id="ARBA00022692"/>
    </source>
</evidence>
<dbReference type="InterPro" id="IPR036259">
    <property type="entry name" value="MFS_trans_sf"/>
</dbReference>
<sequence>MLTPRPTRTQVHYLNLESPLHGRSFADPLSLLQVPINDSSFPPLPSSFPSLTFTVLVILGGCCLGTRSCKTRIMSDIKDLSLEEKTHHDPSGFSSSDKGAEAGRISYDVGPNSPTTATALSPPEGTTEAAIVRKIDRHIIPFIIFLYLLAFLDRVNIGNARSFGLEADLGLEKVEYNTALTIFFVPYIILEIPGNILMKKFSPRVWLSICCVGFGLVSIFQGLVQNYGGLLATRFFLGVFECSMFPGCFFLLASWYKRADAQKRYSLFFSSTSLAGAFGGLLASAIGKMDRLQGYRGWRWIFIVEGCVTFLAGVLFFFTFPAFPEEARFLKPAEREYVQAMLQADHGHSAAERKITLRDVGKALTDHRIWLGGIMYLGLIVPAYSYAYFSPTIIGSYKYSAIQTQLHSVPPWAAAFGFAMVTAVASDYLRHRFMFAILGIAVAIAGFAILMTVHDPAHVNVQYGGLFLVAMGAYSAMPIIVCWFNMNLGGHHRKAIGTAWQIAFGNIGGIIATYSFVASDAKNHYRMGYAICVSFTCLSALACLLYAISVTMENKRRAKMQGDGGLTEEEKADLGDLNPEFRYML</sequence>
<dbReference type="PaxDb" id="5141-EFNCRP00000000177"/>
<feature type="transmembrane region" description="Helical" evidence="6">
    <location>
        <begin position="528"/>
        <end position="550"/>
    </location>
</feature>
<keyword evidence="3 6" id="KW-0812">Transmembrane</keyword>
<dbReference type="FunFam" id="1.20.1250.20:FF:000068">
    <property type="entry name" value="MFS general substrate transporter"/>
    <property type="match status" value="1"/>
</dbReference>
<evidence type="ECO:0000256" key="1">
    <source>
        <dbReference type="ARBA" id="ARBA00004141"/>
    </source>
</evidence>
<feature type="transmembrane region" description="Helical" evidence="6">
    <location>
        <begin position="298"/>
        <end position="323"/>
    </location>
</feature>
<dbReference type="InterPro" id="IPR011701">
    <property type="entry name" value="MFS"/>
</dbReference>
<feature type="transmembrane region" description="Helical" evidence="6">
    <location>
        <begin position="498"/>
        <end position="516"/>
    </location>
</feature>
<feature type="transmembrane region" description="Helical" evidence="6">
    <location>
        <begin position="235"/>
        <end position="255"/>
    </location>
</feature>
<name>Q7RX92_NEUCR</name>
<feature type="transmembrane region" description="Helical" evidence="6">
    <location>
        <begin position="139"/>
        <end position="157"/>
    </location>
</feature>
<protein>
    <submittedName>
        <fullName evidence="8">MFS transporter</fullName>
    </submittedName>
</protein>